<dbReference type="EMBL" id="CM035431">
    <property type="protein sequence ID" value="KAH7296344.1"/>
    <property type="molecule type" value="Genomic_DNA"/>
</dbReference>
<evidence type="ECO:0000256" key="8">
    <source>
        <dbReference type="ARBA" id="ARBA00023136"/>
    </source>
</evidence>
<keyword evidence="9" id="KW-0325">Glycoprotein</keyword>
<name>A0A8T2RKK3_CERRI</name>
<evidence type="ECO:0000256" key="7">
    <source>
        <dbReference type="ARBA" id="ARBA00022989"/>
    </source>
</evidence>
<evidence type="ECO:0000256" key="6">
    <source>
        <dbReference type="ARBA" id="ARBA00022692"/>
    </source>
</evidence>
<evidence type="ECO:0000256" key="3">
    <source>
        <dbReference type="ARBA" id="ARBA00007737"/>
    </source>
</evidence>
<dbReference type="CDD" id="cd11299">
    <property type="entry name" value="O-FucT_plant"/>
    <property type="match status" value="1"/>
</dbReference>
<dbReference type="GO" id="GO:0006004">
    <property type="term" value="P:fucose metabolic process"/>
    <property type="evidence" value="ECO:0007669"/>
    <property type="project" value="UniProtKB-KW"/>
</dbReference>
<dbReference type="GO" id="GO:0005737">
    <property type="term" value="C:cytoplasm"/>
    <property type="evidence" value="ECO:0007669"/>
    <property type="project" value="TreeGrafter"/>
</dbReference>
<comment type="pathway">
    <text evidence="2">Glycan metabolism.</text>
</comment>
<feature type="transmembrane region" description="Helical" evidence="13">
    <location>
        <begin position="160"/>
        <end position="185"/>
    </location>
</feature>
<dbReference type="InterPro" id="IPR024709">
    <property type="entry name" value="FucosylTrfase_pln"/>
</dbReference>
<comment type="caution">
    <text evidence="14">The sequence shown here is derived from an EMBL/GenBank/DDBJ whole genome shotgun (WGS) entry which is preliminary data.</text>
</comment>
<evidence type="ECO:0000256" key="11">
    <source>
        <dbReference type="ARBA" id="ARBA00023277"/>
    </source>
</evidence>
<accession>A0A8T2RKK3</accession>
<dbReference type="EMBL" id="CM035431">
    <property type="protein sequence ID" value="KAH7296345.1"/>
    <property type="molecule type" value="Genomic_DNA"/>
</dbReference>
<dbReference type="PANTHER" id="PTHR31741:SF4">
    <property type="entry name" value="O-FUCOSYLTRANSFERASE 28"/>
    <property type="match status" value="1"/>
</dbReference>
<evidence type="ECO:0000256" key="4">
    <source>
        <dbReference type="ARBA" id="ARBA00022676"/>
    </source>
</evidence>
<proteinExistence type="inferred from homology"/>
<evidence type="ECO:0000256" key="12">
    <source>
        <dbReference type="ARBA" id="ARBA00030350"/>
    </source>
</evidence>
<comment type="similarity">
    <text evidence="3">Belongs to the glycosyltransferase GT106 family.</text>
</comment>
<evidence type="ECO:0000256" key="10">
    <source>
        <dbReference type="ARBA" id="ARBA00023253"/>
    </source>
</evidence>
<keyword evidence="6 13" id="KW-0812">Transmembrane</keyword>
<comment type="subcellular location">
    <subcellularLocation>
        <location evidence="1">Membrane</location>
        <topology evidence="1">Single-pass type II membrane protein</topology>
    </subcellularLocation>
</comment>
<keyword evidence="4" id="KW-0328">Glycosyltransferase</keyword>
<evidence type="ECO:0000256" key="9">
    <source>
        <dbReference type="ARBA" id="ARBA00023180"/>
    </source>
</evidence>
<dbReference type="InterPro" id="IPR019378">
    <property type="entry name" value="GDP-Fuc_O-FucTrfase"/>
</dbReference>
<dbReference type="Pfam" id="PF10250">
    <property type="entry name" value="O-FucT"/>
    <property type="match status" value="1"/>
</dbReference>
<evidence type="ECO:0000256" key="1">
    <source>
        <dbReference type="ARBA" id="ARBA00004606"/>
    </source>
</evidence>
<protein>
    <recommendedName>
        <fullName evidence="12">O-fucosyltransferase family protein</fullName>
    </recommendedName>
</protein>
<evidence type="ECO:0000313" key="15">
    <source>
        <dbReference type="Proteomes" id="UP000825935"/>
    </source>
</evidence>
<dbReference type="PANTHER" id="PTHR31741">
    <property type="entry name" value="OS02G0726500 PROTEIN-RELATED"/>
    <property type="match status" value="1"/>
</dbReference>
<evidence type="ECO:0000256" key="2">
    <source>
        <dbReference type="ARBA" id="ARBA00004881"/>
    </source>
</evidence>
<gene>
    <name evidence="14" type="ORF">KP509_26G019800</name>
</gene>
<sequence length="678" mass="77463">MQEDRDLAQVVLSPRIASSNSVNSFSGRLSSSFSKRNNAAILDVERILRSEGLEFTDDAPIHSDNSSSRRWSSSVEKQTLNNQNINISHLSFPHPRSSTRHSSVILTHVQNLLNSHVHIVNRHPKSRCFMSFSNIISATCVSRGAFQYSNRFFYGRNRKLCIWFLWLLLILLVLLGKVASMFWLIQGHQQSDAFAKVFLDDVLVKRFSQPGASYLMSEDDGYRNRSSLSDATQVLRLYDANAISRTATLNDELWSKHDQGYLQQCIEPSKNHKFPGTRSNGYILVNTNGGLNQMRTGICDMVAIARILNATLIIPFLDHTSFWADQSDFEDIFDVQHFITSLKDYVRILRSLPPSLQNVEPLVKAPVSWSKAAYYKEQILPLLKKRKVLYFTHADSRLANNDLPFAIQRLRCRVNYRALKFVEPIQQLGATLVKRMKTDAPYIALHLRYEKDMLSFTGCSHGLTSQEAEELQRMRYQVQHWKEKEIDGEEKRLLAGCPLTPHETGLFLKAIGYPSSTKVYIVAGKLFGNNSMLSLKKHFPNVYSHSTLASEDELAPLRGYQNRLAALDYLIALESDVFVYTYDGNMAKAVQGHRYFEGYKRTISPDRLNLVRLVDELESGNITWSVFESEVRRLHKNRTGIPCKREPGESPKLEENFYANPYPGCICEKKQTGRIVKL</sequence>
<keyword evidence="8 13" id="KW-0472">Membrane</keyword>
<dbReference type="GO" id="GO:0016757">
    <property type="term" value="F:glycosyltransferase activity"/>
    <property type="evidence" value="ECO:0007669"/>
    <property type="project" value="UniProtKB-KW"/>
</dbReference>
<keyword evidence="10" id="KW-0294">Fucose metabolism</keyword>
<dbReference type="EMBL" id="CM035431">
    <property type="protein sequence ID" value="KAH7296343.1"/>
    <property type="molecule type" value="Genomic_DNA"/>
</dbReference>
<evidence type="ECO:0000313" key="14">
    <source>
        <dbReference type="EMBL" id="KAH7296344.1"/>
    </source>
</evidence>
<keyword evidence="5" id="KW-0808">Transferase</keyword>
<keyword evidence="15" id="KW-1185">Reference proteome</keyword>
<evidence type="ECO:0000256" key="13">
    <source>
        <dbReference type="SAM" id="Phobius"/>
    </source>
</evidence>
<keyword evidence="11" id="KW-0119">Carbohydrate metabolism</keyword>
<dbReference type="AlphaFoldDB" id="A0A8T2RKK3"/>
<dbReference type="OMA" id="ISWEIFQ"/>
<dbReference type="EMBL" id="CM035431">
    <property type="protein sequence ID" value="KAH7296340.1"/>
    <property type="molecule type" value="Genomic_DNA"/>
</dbReference>
<evidence type="ECO:0000256" key="5">
    <source>
        <dbReference type="ARBA" id="ARBA00022679"/>
    </source>
</evidence>
<reference evidence="14" key="1">
    <citation type="submission" date="2021-08" db="EMBL/GenBank/DDBJ databases">
        <title>WGS assembly of Ceratopteris richardii.</title>
        <authorList>
            <person name="Marchant D.B."/>
            <person name="Chen G."/>
            <person name="Jenkins J."/>
            <person name="Shu S."/>
            <person name="Leebens-Mack J."/>
            <person name="Grimwood J."/>
            <person name="Schmutz J."/>
            <person name="Soltis P."/>
            <person name="Soltis D."/>
            <person name="Chen Z.-H."/>
        </authorList>
    </citation>
    <scope>NUCLEOTIDE SEQUENCE</scope>
    <source>
        <strain evidence="14">Whitten #5841</strain>
        <tissue evidence="14">Leaf</tissue>
    </source>
</reference>
<dbReference type="Proteomes" id="UP000825935">
    <property type="component" value="Chromosome 26"/>
</dbReference>
<organism evidence="14 15">
    <name type="scientific">Ceratopteris richardii</name>
    <name type="common">Triangle waterfern</name>
    <dbReference type="NCBI Taxonomy" id="49495"/>
    <lineage>
        <taxon>Eukaryota</taxon>
        <taxon>Viridiplantae</taxon>
        <taxon>Streptophyta</taxon>
        <taxon>Embryophyta</taxon>
        <taxon>Tracheophyta</taxon>
        <taxon>Polypodiopsida</taxon>
        <taxon>Polypodiidae</taxon>
        <taxon>Polypodiales</taxon>
        <taxon>Pteridineae</taxon>
        <taxon>Pteridaceae</taxon>
        <taxon>Parkerioideae</taxon>
        <taxon>Ceratopteris</taxon>
    </lineage>
</organism>
<keyword evidence="7 13" id="KW-1133">Transmembrane helix</keyword>
<dbReference type="GO" id="GO:0016020">
    <property type="term" value="C:membrane"/>
    <property type="evidence" value="ECO:0007669"/>
    <property type="project" value="UniProtKB-SubCell"/>
</dbReference>
<dbReference type="OrthoDB" id="2015856at2759"/>